<dbReference type="EMBL" id="QJKJ01004215">
    <property type="protein sequence ID" value="RDX95056.1"/>
    <property type="molecule type" value="Genomic_DNA"/>
</dbReference>
<evidence type="ECO:0000313" key="2">
    <source>
        <dbReference type="EMBL" id="RDX95056.1"/>
    </source>
</evidence>
<comment type="caution">
    <text evidence="2">The sequence shown here is derived from an EMBL/GenBank/DDBJ whole genome shotgun (WGS) entry which is preliminary data.</text>
</comment>
<dbReference type="OrthoDB" id="1924112at2759"/>
<feature type="region of interest" description="Disordered" evidence="1">
    <location>
        <begin position="125"/>
        <end position="187"/>
    </location>
</feature>
<reference evidence="2" key="1">
    <citation type="submission" date="2018-05" db="EMBL/GenBank/DDBJ databases">
        <title>Draft genome of Mucuna pruriens seed.</title>
        <authorList>
            <person name="Nnadi N.E."/>
            <person name="Vos R."/>
            <person name="Hasami M.H."/>
            <person name="Devisetty U.K."/>
            <person name="Aguiy J.C."/>
        </authorList>
    </citation>
    <scope>NUCLEOTIDE SEQUENCE [LARGE SCALE GENOMIC DNA]</scope>
    <source>
        <strain evidence="2">JCA_2017</strain>
    </source>
</reference>
<dbReference type="PANTHER" id="PTHR36373">
    <property type="entry name" value="EXPRESSED PROTEIN"/>
    <property type="match status" value="1"/>
</dbReference>
<feature type="region of interest" description="Disordered" evidence="1">
    <location>
        <begin position="217"/>
        <end position="262"/>
    </location>
</feature>
<organism evidence="2 3">
    <name type="scientific">Mucuna pruriens</name>
    <name type="common">Velvet bean</name>
    <name type="synonym">Dolichos pruriens</name>
    <dbReference type="NCBI Taxonomy" id="157652"/>
    <lineage>
        <taxon>Eukaryota</taxon>
        <taxon>Viridiplantae</taxon>
        <taxon>Streptophyta</taxon>
        <taxon>Embryophyta</taxon>
        <taxon>Tracheophyta</taxon>
        <taxon>Spermatophyta</taxon>
        <taxon>Magnoliopsida</taxon>
        <taxon>eudicotyledons</taxon>
        <taxon>Gunneridae</taxon>
        <taxon>Pentapetalae</taxon>
        <taxon>rosids</taxon>
        <taxon>fabids</taxon>
        <taxon>Fabales</taxon>
        <taxon>Fabaceae</taxon>
        <taxon>Papilionoideae</taxon>
        <taxon>50 kb inversion clade</taxon>
        <taxon>NPAAA clade</taxon>
        <taxon>indigoferoid/millettioid clade</taxon>
        <taxon>Phaseoleae</taxon>
        <taxon>Mucuna</taxon>
    </lineage>
</organism>
<protein>
    <submittedName>
        <fullName evidence="2">Uncharacterized protein</fullName>
    </submittedName>
</protein>
<accession>A0A371GX88</accession>
<sequence>MEPDNIDWENIDSTFAHDDAYENFDAPMWVDLSAFDESLVDDEAWFCSHGEPLYEDIHGISFLTFLSLSFSLSLTDCKHPKTAQDFLKRTTTRNSKVATSILAKLLRFATISEILPFRDRNRRENCGNPKCSERSRRPSSSGKFYEDSENRNPNFSAPLHNKVKKTKRPNPTKEWPPVKSNRKSQLKSTFSAQNLLGGREIMSQISGLCSELKRLARGKKGTSEKGSSLPSGVSEQVKESVGHSHRERVPLLVVKDSRKGHS</sequence>
<feature type="compositionally biased region" description="Polar residues" evidence="1">
    <location>
        <begin position="224"/>
        <end position="234"/>
    </location>
</feature>
<feature type="compositionally biased region" description="Basic and acidic residues" evidence="1">
    <location>
        <begin position="125"/>
        <end position="136"/>
    </location>
</feature>
<gene>
    <name evidence="2" type="ORF">CR513_22464</name>
</gene>
<feature type="non-terminal residue" evidence="2">
    <location>
        <position position="1"/>
    </location>
</feature>
<keyword evidence="3" id="KW-1185">Reference proteome</keyword>
<evidence type="ECO:0000313" key="3">
    <source>
        <dbReference type="Proteomes" id="UP000257109"/>
    </source>
</evidence>
<dbReference type="PANTHER" id="PTHR36373:SF2">
    <property type="entry name" value="TPX2 CENTRAL DOMAIN-CONTAINING PROTEIN"/>
    <property type="match status" value="1"/>
</dbReference>
<proteinExistence type="predicted"/>
<feature type="compositionally biased region" description="Basic residues" evidence="1">
    <location>
        <begin position="161"/>
        <end position="170"/>
    </location>
</feature>
<dbReference type="AlphaFoldDB" id="A0A371GX88"/>
<feature type="compositionally biased region" description="Basic and acidic residues" evidence="1">
    <location>
        <begin position="236"/>
        <end position="262"/>
    </location>
</feature>
<dbReference type="STRING" id="157652.A0A371GX88"/>
<evidence type="ECO:0000256" key="1">
    <source>
        <dbReference type="SAM" id="MobiDB-lite"/>
    </source>
</evidence>
<dbReference type="Proteomes" id="UP000257109">
    <property type="component" value="Unassembled WGS sequence"/>
</dbReference>
<name>A0A371GX88_MUCPR</name>